<comment type="similarity">
    <text evidence="5">Belongs to the zinc-containing alcohol dehydrogenase family.</text>
</comment>
<dbReference type="PROSITE" id="PS00059">
    <property type="entry name" value="ADH_ZINC"/>
    <property type="match status" value="1"/>
</dbReference>
<accession>A0A7Y9XFC7</accession>
<dbReference type="InterPro" id="IPR002328">
    <property type="entry name" value="ADH_Zn_CS"/>
</dbReference>
<reference evidence="8 11" key="3">
    <citation type="submission" date="2020-07" db="EMBL/GenBank/DDBJ databases">
        <title>Sequencing the genomes of 1000 actinobacteria strains.</title>
        <authorList>
            <person name="Klenk H.-P."/>
        </authorList>
    </citation>
    <scope>NUCLEOTIDE SEQUENCE [LARGE SCALE GENOMIC DNA]</scope>
    <source>
        <strain evidence="8 11">DSM 45278</strain>
    </source>
</reference>
<dbReference type="OrthoDB" id="241504at2"/>
<comment type="cofactor">
    <cofactor evidence="1 5">
        <name>Zn(2+)</name>
        <dbReference type="ChEBI" id="CHEBI:29105"/>
    </cofactor>
</comment>
<dbReference type="PANTHER" id="PTHR42813">
    <property type="entry name" value="ZINC-TYPE ALCOHOL DEHYDROGENASE-LIKE"/>
    <property type="match status" value="1"/>
</dbReference>
<dbReference type="InterPro" id="IPR013149">
    <property type="entry name" value="ADH-like_C"/>
</dbReference>
<dbReference type="Pfam" id="PF00107">
    <property type="entry name" value="ADH_zinc_N"/>
    <property type="match status" value="1"/>
</dbReference>
<evidence type="ECO:0000313" key="10">
    <source>
        <dbReference type="Proteomes" id="UP000189004"/>
    </source>
</evidence>
<dbReference type="GO" id="GO:0016491">
    <property type="term" value="F:oxidoreductase activity"/>
    <property type="evidence" value="ECO:0007669"/>
    <property type="project" value="UniProtKB-KW"/>
</dbReference>
<accession>A0A1V3BYU1</accession>
<evidence type="ECO:0000256" key="1">
    <source>
        <dbReference type="ARBA" id="ARBA00001947"/>
    </source>
</evidence>
<evidence type="ECO:0000256" key="4">
    <source>
        <dbReference type="ARBA" id="ARBA00023002"/>
    </source>
</evidence>
<evidence type="ECO:0000256" key="3">
    <source>
        <dbReference type="ARBA" id="ARBA00022833"/>
    </source>
</evidence>
<gene>
    <name evidence="8" type="ORF">HNR06_004376</name>
    <name evidence="9" type="ORF">NOSIN_06760</name>
</gene>
<dbReference type="Proteomes" id="UP000189004">
    <property type="component" value="Unassembled WGS sequence"/>
</dbReference>
<evidence type="ECO:0000256" key="5">
    <source>
        <dbReference type="RuleBase" id="RU361277"/>
    </source>
</evidence>
<dbReference type="Pfam" id="PF08240">
    <property type="entry name" value="ADH_N"/>
    <property type="match status" value="1"/>
</dbReference>
<evidence type="ECO:0000313" key="11">
    <source>
        <dbReference type="Proteomes" id="UP000584931"/>
    </source>
</evidence>
<dbReference type="PANTHER" id="PTHR42813:SF2">
    <property type="entry name" value="DEHYDROGENASE, ZINC-CONTAINING, PUTATIVE (AFU_ORTHOLOGUE AFUA_2G02810)-RELATED"/>
    <property type="match status" value="1"/>
</dbReference>
<dbReference type="EMBL" id="MCOK01000001">
    <property type="protein sequence ID" value="OOC53542.1"/>
    <property type="molecule type" value="Genomic_DNA"/>
</dbReference>
<reference evidence="9" key="1">
    <citation type="submission" date="2016-08" db="EMBL/GenBank/DDBJ databases">
        <authorList>
            <person name="Seilhamer J.J."/>
        </authorList>
    </citation>
    <scope>NUCLEOTIDE SEQUENCE [LARGE SCALE GENOMIC DNA]</scope>
    <source>
        <strain evidence="9">UTMC102</strain>
    </source>
</reference>
<keyword evidence="10" id="KW-1185">Reference proteome</keyword>
<comment type="caution">
    <text evidence="9">The sequence shown here is derived from an EMBL/GenBank/DDBJ whole genome shotgun (WGS) entry which is preliminary data.</text>
</comment>
<dbReference type="Gene3D" id="3.40.50.720">
    <property type="entry name" value="NAD(P)-binding Rossmann-like Domain"/>
    <property type="match status" value="1"/>
</dbReference>
<dbReference type="EMBL" id="JACCHL010000001">
    <property type="protein sequence ID" value="NYH54787.1"/>
    <property type="molecule type" value="Genomic_DNA"/>
</dbReference>
<evidence type="ECO:0000256" key="2">
    <source>
        <dbReference type="ARBA" id="ARBA00022723"/>
    </source>
</evidence>
<dbReference type="InterPro" id="IPR036291">
    <property type="entry name" value="NAD(P)-bd_dom_sf"/>
</dbReference>
<reference evidence="10" key="2">
    <citation type="submission" date="2016-08" db="EMBL/GenBank/DDBJ databases">
        <authorList>
            <person name="Tokovenko B."/>
            <person name="Kalinowski J."/>
        </authorList>
    </citation>
    <scope>NUCLEOTIDE SEQUENCE [LARGE SCALE GENOMIC DNA]</scope>
    <source>
        <strain evidence="10">UTMC102</strain>
    </source>
</reference>
<evidence type="ECO:0000313" key="8">
    <source>
        <dbReference type="EMBL" id="NYH54787.1"/>
    </source>
</evidence>
<dbReference type="RefSeq" id="WP_077689925.1">
    <property type="nucleotide sequence ID" value="NZ_JACCHL010000001.1"/>
</dbReference>
<dbReference type="SUPFAM" id="SSF51735">
    <property type="entry name" value="NAD(P)-binding Rossmann-fold domains"/>
    <property type="match status" value="1"/>
</dbReference>
<dbReference type="InterPro" id="IPR011032">
    <property type="entry name" value="GroES-like_sf"/>
</dbReference>
<dbReference type="GO" id="GO:0008270">
    <property type="term" value="F:zinc ion binding"/>
    <property type="evidence" value="ECO:0007669"/>
    <property type="project" value="InterPro"/>
</dbReference>
<name>A0A1V3BYU1_9ACTN</name>
<keyword evidence="4" id="KW-0560">Oxidoreductase</keyword>
<feature type="domain" description="Alcohol dehydrogenase-like N-terminal" evidence="7">
    <location>
        <begin position="25"/>
        <end position="147"/>
    </location>
</feature>
<dbReference type="STRING" id="501010.NOSIN_06760"/>
<sequence length="394" mass="42051">MKAVVWNGTRDVGTANVPDPRIEDSGDAVIRVTSSGLCGSDLHLYEVLSPFMRPGDILGHEPMGVVEEVGGGVTSLVPGQRVVVPFQISCGHCVMCRSGLQSQCESTQVKEQGMGAALFGYSELYGSVPGGQAEYLRVPHADNTAIPVPPEGPDDRYVFLSDVLATAWQAVRYADVPEGGSVAVLGLGPIGDMCCRVAGHLGAGQVFGVDPVPERRARAASRGAEVFDSSEGTDELVQEIRDRTDGRGPDAVIDAVGMEAAGHGSAKFAQRMASFLPKGTAAKMMETAGVDRLTALHTAIDLVRRGGTISLIGVYGGMADPMPMMTLFDKQIQLRMGQANVRRWTPEILPLLDDADRLGVEDFATHHLSLDDAPTAYEKFQKKQDGVFKVLFRP</sequence>
<keyword evidence="2 5" id="KW-0479">Metal-binding</keyword>
<evidence type="ECO:0000259" key="6">
    <source>
        <dbReference type="Pfam" id="PF00107"/>
    </source>
</evidence>
<dbReference type="Gene3D" id="3.90.180.10">
    <property type="entry name" value="Medium-chain alcohol dehydrogenases, catalytic domain"/>
    <property type="match status" value="1"/>
</dbReference>
<dbReference type="InterPro" id="IPR013154">
    <property type="entry name" value="ADH-like_N"/>
</dbReference>
<dbReference type="Proteomes" id="UP000584931">
    <property type="component" value="Unassembled WGS sequence"/>
</dbReference>
<dbReference type="SUPFAM" id="SSF50129">
    <property type="entry name" value="GroES-like"/>
    <property type="match status" value="1"/>
</dbReference>
<feature type="domain" description="Alcohol dehydrogenase-like C-terminal" evidence="6">
    <location>
        <begin position="189"/>
        <end position="260"/>
    </location>
</feature>
<organism evidence="9 10">
    <name type="scientific">Nocardiopsis sinuspersici</name>
    <dbReference type="NCBI Taxonomy" id="501010"/>
    <lineage>
        <taxon>Bacteria</taxon>
        <taxon>Bacillati</taxon>
        <taxon>Actinomycetota</taxon>
        <taxon>Actinomycetes</taxon>
        <taxon>Streptosporangiales</taxon>
        <taxon>Nocardiopsidaceae</taxon>
        <taxon>Nocardiopsis</taxon>
    </lineage>
</organism>
<dbReference type="AlphaFoldDB" id="A0A1V3BYU1"/>
<keyword evidence="3 5" id="KW-0862">Zinc</keyword>
<evidence type="ECO:0000313" key="9">
    <source>
        <dbReference type="EMBL" id="OOC53542.1"/>
    </source>
</evidence>
<protein>
    <submittedName>
        <fullName evidence="9">Glutathione-dependent formaldehyde dehydrogenase</fullName>
    </submittedName>
    <submittedName>
        <fullName evidence="8">Threonine dehydrogenase-like Zn-dependent dehydrogenase</fullName>
    </submittedName>
</protein>
<proteinExistence type="inferred from homology"/>
<evidence type="ECO:0000259" key="7">
    <source>
        <dbReference type="Pfam" id="PF08240"/>
    </source>
</evidence>